<dbReference type="RefSeq" id="WP_002855295.1">
    <property type="nucleotide sequence ID" value="NC_008787.1"/>
</dbReference>
<dbReference type="AlphaFoldDB" id="A0A0H3PIE2"/>
<evidence type="ECO:0000313" key="6">
    <source>
        <dbReference type="Proteomes" id="UP000000646"/>
    </source>
</evidence>
<dbReference type="PROSITE" id="PS51118">
    <property type="entry name" value="HTH_HXLR"/>
    <property type="match status" value="1"/>
</dbReference>
<dbReference type="HOGENOM" id="CLU_111585_5_2_7"/>
<dbReference type="Pfam" id="PF01638">
    <property type="entry name" value="HxlR"/>
    <property type="match status" value="1"/>
</dbReference>
<dbReference type="PANTHER" id="PTHR33204:SF29">
    <property type="entry name" value="TRANSCRIPTIONAL REGULATOR"/>
    <property type="match status" value="1"/>
</dbReference>
<evidence type="ECO:0000256" key="2">
    <source>
        <dbReference type="ARBA" id="ARBA00023125"/>
    </source>
</evidence>
<keyword evidence="1" id="KW-0805">Transcription regulation</keyword>
<dbReference type="NCBIfam" id="NF047367">
    <property type="entry name" value="redox_TF_RrpA"/>
    <property type="match status" value="1"/>
</dbReference>
<name>A0A0H3PIE2_CAMJJ</name>
<dbReference type="EMBL" id="CP000538">
    <property type="protein sequence ID" value="EAQ72796.1"/>
    <property type="molecule type" value="Genomic_DNA"/>
</dbReference>
<keyword evidence="3" id="KW-0804">Transcription</keyword>
<sequence>MTKENSPCNFEECGFNYTLALINGKYKMSILYCLFRYEIVRYNELKRFLSSISFKTLTNTLRELENDGLIIRKEYAQIPPKVEYSLSKRGQSLIPILQAMSKWGKKDKKGKKCLN</sequence>
<dbReference type="GO" id="GO:0003677">
    <property type="term" value="F:DNA binding"/>
    <property type="evidence" value="ECO:0007669"/>
    <property type="project" value="UniProtKB-KW"/>
</dbReference>
<protein>
    <submittedName>
        <fullName evidence="5">Transcriptional regulator, putative</fullName>
    </submittedName>
</protein>
<dbReference type="eggNOG" id="COG1733">
    <property type="taxonomic scope" value="Bacteria"/>
</dbReference>
<proteinExistence type="predicted"/>
<gene>
    <name evidence="5" type="ordered locus">CJJ81176_1531</name>
</gene>
<dbReference type="SUPFAM" id="SSF46785">
    <property type="entry name" value="Winged helix' DNA-binding domain"/>
    <property type="match status" value="1"/>
</dbReference>
<accession>A0A0H3PIE2</accession>
<feature type="domain" description="HTH hxlR-type" evidence="4">
    <location>
        <begin position="13"/>
        <end position="112"/>
    </location>
</feature>
<evidence type="ECO:0000259" key="4">
    <source>
        <dbReference type="PROSITE" id="PS51118"/>
    </source>
</evidence>
<dbReference type="Gene3D" id="1.10.10.10">
    <property type="entry name" value="Winged helix-like DNA-binding domain superfamily/Winged helix DNA-binding domain"/>
    <property type="match status" value="1"/>
</dbReference>
<organism evidence="5 6">
    <name type="scientific">Campylobacter jejuni subsp. jejuni serotype O:23/36 (strain 81-176)</name>
    <dbReference type="NCBI Taxonomy" id="354242"/>
    <lineage>
        <taxon>Bacteria</taxon>
        <taxon>Pseudomonadati</taxon>
        <taxon>Campylobacterota</taxon>
        <taxon>Epsilonproteobacteria</taxon>
        <taxon>Campylobacterales</taxon>
        <taxon>Campylobacteraceae</taxon>
        <taxon>Campylobacter</taxon>
    </lineage>
</organism>
<dbReference type="KEGG" id="cjj:CJJ81176_1531"/>
<reference evidence="6" key="1">
    <citation type="submission" date="2006-12" db="EMBL/GenBank/DDBJ databases">
        <authorList>
            <person name="Fouts D.E."/>
            <person name="Nelson K.E."/>
            <person name="Sebastian Y."/>
        </authorList>
    </citation>
    <scope>NUCLEOTIDE SEQUENCE [LARGE SCALE GENOMIC DNA]</scope>
    <source>
        <strain evidence="6">81-176</strain>
    </source>
</reference>
<dbReference type="InterPro" id="IPR002577">
    <property type="entry name" value="HTH_HxlR"/>
</dbReference>
<keyword evidence="2" id="KW-0238">DNA-binding</keyword>
<evidence type="ECO:0000256" key="1">
    <source>
        <dbReference type="ARBA" id="ARBA00023015"/>
    </source>
</evidence>
<dbReference type="PANTHER" id="PTHR33204">
    <property type="entry name" value="TRANSCRIPTIONAL REGULATOR, MARR FAMILY"/>
    <property type="match status" value="1"/>
</dbReference>
<dbReference type="InterPro" id="IPR036388">
    <property type="entry name" value="WH-like_DNA-bd_sf"/>
</dbReference>
<dbReference type="Proteomes" id="UP000000646">
    <property type="component" value="Chromosome"/>
</dbReference>
<evidence type="ECO:0000313" key="5">
    <source>
        <dbReference type="EMBL" id="EAQ72796.1"/>
    </source>
</evidence>
<dbReference type="InterPro" id="IPR036390">
    <property type="entry name" value="WH_DNA-bd_sf"/>
</dbReference>
<evidence type="ECO:0000256" key="3">
    <source>
        <dbReference type="ARBA" id="ARBA00023163"/>
    </source>
</evidence>